<reference evidence="1" key="1">
    <citation type="journal article" date="2022" name="Plant J.">
        <title>Strategies of tolerance reflected in two North American maple genomes.</title>
        <authorList>
            <person name="McEvoy S.L."/>
            <person name="Sezen U.U."/>
            <person name="Trouern-Trend A."/>
            <person name="McMahon S.M."/>
            <person name="Schaberg P.G."/>
            <person name="Yang J."/>
            <person name="Wegrzyn J.L."/>
            <person name="Swenson N.G."/>
        </authorList>
    </citation>
    <scope>NUCLEOTIDE SEQUENCE</scope>
    <source>
        <strain evidence="1">NS2018</strain>
    </source>
</reference>
<dbReference type="PANTHER" id="PTHR48140">
    <property type="entry name" value="FATTY ACID DESATURASE 4, CHLOROPLASTIC-RELATED"/>
    <property type="match status" value="1"/>
</dbReference>
<dbReference type="EMBL" id="JAUESC010000003">
    <property type="protein sequence ID" value="KAK0599064.1"/>
    <property type="molecule type" value="Genomic_DNA"/>
</dbReference>
<protein>
    <submittedName>
        <fullName evidence="1">Uncharacterized protein</fullName>
    </submittedName>
</protein>
<keyword evidence="2" id="KW-1185">Reference proteome</keyword>
<sequence length="100" mass="10954">MAATEASSSSSSVSGDDCINTLDSSLSSNGTAFSSSASFAIDFLSLCHRLKEAFLMMASYCPSQYTRIFLDKQKVFEALEMVLFFKLGVRPRSWSEPNSD</sequence>
<proteinExistence type="predicted"/>
<evidence type="ECO:0000313" key="2">
    <source>
        <dbReference type="Proteomes" id="UP001168877"/>
    </source>
</evidence>
<dbReference type="PANTHER" id="PTHR48140:SF1">
    <property type="entry name" value="FATTY ACID DESATURASE 4, CHLOROPLASTIC-RELATED"/>
    <property type="match status" value="1"/>
</dbReference>
<comment type="caution">
    <text evidence="1">The sequence shown here is derived from an EMBL/GenBank/DDBJ whole genome shotgun (WGS) entry which is preliminary data.</text>
</comment>
<accession>A0AA39VU93</accession>
<name>A0AA39VU93_ACESA</name>
<organism evidence="1 2">
    <name type="scientific">Acer saccharum</name>
    <name type="common">Sugar maple</name>
    <dbReference type="NCBI Taxonomy" id="4024"/>
    <lineage>
        <taxon>Eukaryota</taxon>
        <taxon>Viridiplantae</taxon>
        <taxon>Streptophyta</taxon>
        <taxon>Embryophyta</taxon>
        <taxon>Tracheophyta</taxon>
        <taxon>Spermatophyta</taxon>
        <taxon>Magnoliopsida</taxon>
        <taxon>eudicotyledons</taxon>
        <taxon>Gunneridae</taxon>
        <taxon>Pentapetalae</taxon>
        <taxon>rosids</taxon>
        <taxon>malvids</taxon>
        <taxon>Sapindales</taxon>
        <taxon>Sapindaceae</taxon>
        <taxon>Hippocastanoideae</taxon>
        <taxon>Acereae</taxon>
        <taxon>Acer</taxon>
    </lineage>
</organism>
<dbReference type="AlphaFoldDB" id="A0AA39VU93"/>
<dbReference type="InterPro" id="IPR052864">
    <property type="entry name" value="Chloroplast_FAD_CarF"/>
</dbReference>
<dbReference type="Proteomes" id="UP001168877">
    <property type="component" value="Unassembled WGS sequence"/>
</dbReference>
<gene>
    <name evidence="1" type="ORF">LWI29_002000</name>
</gene>
<reference evidence="1" key="2">
    <citation type="submission" date="2023-06" db="EMBL/GenBank/DDBJ databases">
        <authorList>
            <person name="Swenson N.G."/>
            <person name="Wegrzyn J.L."/>
            <person name="Mcevoy S.L."/>
        </authorList>
    </citation>
    <scope>NUCLEOTIDE SEQUENCE</scope>
    <source>
        <strain evidence="1">NS2018</strain>
        <tissue evidence="1">Leaf</tissue>
    </source>
</reference>
<evidence type="ECO:0000313" key="1">
    <source>
        <dbReference type="EMBL" id="KAK0599064.1"/>
    </source>
</evidence>